<keyword evidence="2" id="KW-1185">Reference proteome</keyword>
<sequence length="96" mass="10895">MIIATQDPLSQQTPVPCHWRCGGGWFLTSPPCRFRRRAACLKASSPTTRSRHTPNYLFRADRKTVQRTLVRLPAVRSPWMRTILKKLAQGGSASLF</sequence>
<organism evidence="1 2">
    <name type="scientific">Actinacidiphila cocklensis</name>
    <dbReference type="NCBI Taxonomy" id="887465"/>
    <lineage>
        <taxon>Bacteria</taxon>
        <taxon>Bacillati</taxon>
        <taxon>Actinomycetota</taxon>
        <taxon>Actinomycetes</taxon>
        <taxon>Kitasatosporales</taxon>
        <taxon>Streptomycetaceae</taxon>
        <taxon>Actinacidiphila</taxon>
    </lineage>
</organism>
<reference evidence="1" key="1">
    <citation type="submission" date="2021-05" db="EMBL/GenBank/DDBJ databases">
        <authorList>
            <person name="Arsene-Ploetze F."/>
        </authorList>
    </citation>
    <scope>NUCLEOTIDE SEQUENCE</scope>
    <source>
        <strain evidence="1">DSM 42138</strain>
    </source>
</reference>
<dbReference type="Proteomes" id="UP001152519">
    <property type="component" value="Unassembled WGS sequence"/>
</dbReference>
<gene>
    <name evidence="1" type="ORF">SCOCK_930003</name>
</gene>
<evidence type="ECO:0000313" key="1">
    <source>
        <dbReference type="EMBL" id="CAG6399490.1"/>
    </source>
</evidence>
<evidence type="ECO:0000313" key="2">
    <source>
        <dbReference type="Proteomes" id="UP001152519"/>
    </source>
</evidence>
<accession>A0A9W4GY78</accession>
<name>A0A9W4GY78_9ACTN</name>
<protein>
    <submittedName>
        <fullName evidence="1">Uncharacterized protein</fullName>
    </submittedName>
</protein>
<proteinExistence type="predicted"/>
<dbReference type="EMBL" id="CAJSLV010000129">
    <property type="protein sequence ID" value="CAG6399490.1"/>
    <property type="molecule type" value="Genomic_DNA"/>
</dbReference>
<dbReference type="AlphaFoldDB" id="A0A9W4GY78"/>
<comment type="caution">
    <text evidence="1">The sequence shown here is derived from an EMBL/GenBank/DDBJ whole genome shotgun (WGS) entry which is preliminary data.</text>
</comment>